<gene>
    <name evidence="3" type="primary">hydG_1</name>
    <name evidence="2" type="synonym">hydG_2</name>
    <name evidence="2" type="ORF">Lbir_2974</name>
    <name evidence="3" type="ORF">NCTC12437_00679</name>
</gene>
<dbReference type="GO" id="GO:0016491">
    <property type="term" value="F:oxidoreductase activity"/>
    <property type="evidence" value="ECO:0007669"/>
    <property type="project" value="UniProtKB-KW"/>
</dbReference>
<dbReference type="InterPro" id="IPR039261">
    <property type="entry name" value="FNR_nucleotide-bd"/>
</dbReference>
<dbReference type="STRING" id="28083.Lbir_2974"/>
<dbReference type="EMBL" id="UGNW01000001">
    <property type="protein sequence ID" value="STX30912.1"/>
    <property type="molecule type" value="Genomic_DNA"/>
</dbReference>
<reference evidence="2 4" key="1">
    <citation type="submission" date="2015-11" db="EMBL/GenBank/DDBJ databases">
        <title>Genomic analysis of 38 Legionella species identifies large and diverse effector repertoires.</title>
        <authorList>
            <person name="Burstein D."/>
            <person name="Amaro F."/>
            <person name="Zusman T."/>
            <person name="Lifshitz Z."/>
            <person name="Cohen O."/>
            <person name="Gilbert J.A."/>
            <person name="Pupko T."/>
            <person name="Shuman H.A."/>
            <person name="Segal G."/>
        </authorList>
    </citation>
    <scope>NUCLEOTIDE SEQUENCE [LARGE SCALE GENOMIC DNA]</scope>
    <source>
        <strain evidence="2 4">CDC#1407-AL-14</strain>
    </source>
</reference>
<dbReference type="PANTHER" id="PTHR47354">
    <property type="entry name" value="NADH OXIDOREDUCTASE HCR"/>
    <property type="match status" value="1"/>
</dbReference>
<evidence type="ECO:0000313" key="4">
    <source>
        <dbReference type="Proteomes" id="UP000054735"/>
    </source>
</evidence>
<dbReference type="Pfam" id="PF00175">
    <property type="entry name" value="NAD_binding_1"/>
    <property type="match status" value="1"/>
</dbReference>
<dbReference type="SUPFAM" id="SSF52343">
    <property type="entry name" value="Ferredoxin reductase-like, C-terminal NADP-linked domain"/>
    <property type="match status" value="1"/>
</dbReference>
<name>A0A378I7T9_9GAMM</name>
<organism evidence="3 5">
    <name type="scientific">Legionella birminghamensis</name>
    <dbReference type="NCBI Taxonomy" id="28083"/>
    <lineage>
        <taxon>Bacteria</taxon>
        <taxon>Pseudomonadati</taxon>
        <taxon>Pseudomonadota</taxon>
        <taxon>Gammaproteobacteria</taxon>
        <taxon>Legionellales</taxon>
        <taxon>Legionellaceae</taxon>
        <taxon>Legionella</taxon>
    </lineage>
</organism>
<keyword evidence="3" id="KW-0560">Oxidoreductase</keyword>
<dbReference type="Proteomes" id="UP000255066">
    <property type="component" value="Unassembled WGS sequence"/>
</dbReference>
<dbReference type="InterPro" id="IPR001433">
    <property type="entry name" value="OxRdtase_FAD/NAD-bd"/>
</dbReference>
<dbReference type="Gene3D" id="3.40.50.80">
    <property type="entry name" value="Nucleotide-binding domain of ferredoxin-NADP reductase (FNR) module"/>
    <property type="match status" value="1"/>
</dbReference>
<keyword evidence="4" id="KW-1185">Reference proteome</keyword>
<evidence type="ECO:0000313" key="5">
    <source>
        <dbReference type="Proteomes" id="UP000255066"/>
    </source>
</evidence>
<evidence type="ECO:0000313" key="2">
    <source>
        <dbReference type="EMBL" id="KTC68372.1"/>
    </source>
</evidence>
<dbReference type="PRINTS" id="PR00410">
    <property type="entry name" value="PHEHYDRXLASE"/>
</dbReference>
<evidence type="ECO:0000259" key="1">
    <source>
        <dbReference type="Pfam" id="PF00175"/>
    </source>
</evidence>
<sequence length="270" mass="30448">MPGPFYARIARVQDKGNGIKITFQSPSEHFDLKPGQYIEVYRNDDPELKKPLYLAATLTRKKTGFFKVNAGKPQHRVSTKEWLFFQAQEEANMPIKGPFGRAYPLEKIKDRPLLLIMAGSGLASVRSIFPRLLEDEQTRILYSAKTFADVLWPKKVKLLAAQEKNYITLTREKTDLEGFNSGRLNEHLLEMPVTEDTQVFICGPTEFMRDIAQILLGKSIGMANIHIILNTIIPGKESLCPLFCLDELSESERLNAIGLHPPTGALSFSL</sequence>
<accession>A0A378I7T9</accession>
<reference evidence="3 5" key="2">
    <citation type="submission" date="2018-06" db="EMBL/GenBank/DDBJ databases">
        <authorList>
            <consortium name="Pathogen Informatics"/>
            <person name="Doyle S."/>
        </authorList>
    </citation>
    <scope>NUCLEOTIDE SEQUENCE [LARGE SCALE GENOMIC DNA]</scope>
    <source>
        <strain evidence="3 5">NCTC12437</strain>
    </source>
</reference>
<dbReference type="InterPro" id="IPR050415">
    <property type="entry name" value="MRET"/>
</dbReference>
<dbReference type="Proteomes" id="UP000054735">
    <property type="component" value="Unassembled WGS sequence"/>
</dbReference>
<dbReference type="PANTHER" id="PTHR47354:SF5">
    <property type="entry name" value="PROTEIN RFBI"/>
    <property type="match status" value="1"/>
</dbReference>
<dbReference type="OrthoDB" id="9801223at2"/>
<dbReference type="AlphaFoldDB" id="A0A378I7T9"/>
<dbReference type="EMBL" id="LNXT01000048">
    <property type="protein sequence ID" value="KTC68372.1"/>
    <property type="molecule type" value="Genomic_DNA"/>
</dbReference>
<protein>
    <submittedName>
        <fullName evidence="3">Hydrogenase/sulfur reductase gamma subunit</fullName>
        <ecNumber evidence="3">1.17.1.-</ecNumber>
    </submittedName>
</protein>
<dbReference type="RefSeq" id="WP_058524940.1">
    <property type="nucleotide sequence ID" value="NZ_CAAAHV010000010.1"/>
</dbReference>
<feature type="domain" description="Oxidoreductase FAD/NAD(P)-binding" evidence="1">
    <location>
        <begin position="115"/>
        <end position="212"/>
    </location>
</feature>
<proteinExistence type="predicted"/>
<evidence type="ECO:0000313" key="3">
    <source>
        <dbReference type="EMBL" id="STX30912.1"/>
    </source>
</evidence>
<dbReference type="EC" id="1.17.1.-" evidence="3"/>